<dbReference type="SMART" id="SM00173">
    <property type="entry name" value="RAS"/>
    <property type="match status" value="1"/>
</dbReference>
<gene>
    <name evidence="1" type="ORF">B0H67DRAFT_134119</name>
</gene>
<evidence type="ECO:0000313" key="2">
    <source>
        <dbReference type="Proteomes" id="UP001172102"/>
    </source>
</evidence>
<dbReference type="Proteomes" id="UP001172102">
    <property type="component" value="Unassembled WGS sequence"/>
</dbReference>
<accession>A0AA40B0N9</accession>
<protein>
    <submittedName>
        <fullName evidence="1">Uncharacterized protein</fullName>
    </submittedName>
</protein>
<dbReference type="GO" id="GO:0003924">
    <property type="term" value="F:GTPase activity"/>
    <property type="evidence" value="ECO:0007669"/>
    <property type="project" value="InterPro"/>
</dbReference>
<dbReference type="EMBL" id="JAUKUA010000002">
    <property type="protein sequence ID" value="KAK0725514.1"/>
    <property type="molecule type" value="Genomic_DNA"/>
</dbReference>
<dbReference type="GO" id="GO:0005525">
    <property type="term" value="F:GTP binding"/>
    <property type="evidence" value="ECO:0007669"/>
    <property type="project" value="InterPro"/>
</dbReference>
<dbReference type="InterPro" id="IPR001806">
    <property type="entry name" value="Small_GTPase"/>
</dbReference>
<evidence type="ECO:0000313" key="1">
    <source>
        <dbReference type="EMBL" id="KAK0725514.1"/>
    </source>
</evidence>
<reference evidence="1" key="1">
    <citation type="submission" date="2023-06" db="EMBL/GenBank/DDBJ databases">
        <title>Genome-scale phylogeny and comparative genomics of the fungal order Sordariales.</title>
        <authorList>
            <consortium name="Lawrence Berkeley National Laboratory"/>
            <person name="Hensen N."/>
            <person name="Bonometti L."/>
            <person name="Westerberg I."/>
            <person name="Brannstrom I.O."/>
            <person name="Guillou S."/>
            <person name="Cros-Aarteil S."/>
            <person name="Calhoun S."/>
            <person name="Haridas S."/>
            <person name="Kuo A."/>
            <person name="Mondo S."/>
            <person name="Pangilinan J."/>
            <person name="Riley R."/>
            <person name="Labutti K."/>
            <person name="Andreopoulos B."/>
            <person name="Lipzen A."/>
            <person name="Chen C."/>
            <person name="Yanf M."/>
            <person name="Daum C."/>
            <person name="Ng V."/>
            <person name="Clum A."/>
            <person name="Steindorff A."/>
            <person name="Ohm R."/>
            <person name="Martin F."/>
            <person name="Silar P."/>
            <person name="Natvig D."/>
            <person name="Lalanne C."/>
            <person name="Gautier V."/>
            <person name="Ament-Velasquez S.L."/>
            <person name="Kruys A."/>
            <person name="Hutchinson M.I."/>
            <person name="Powell A.J."/>
            <person name="Barry K."/>
            <person name="Miller A.N."/>
            <person name="Grigoriev I.V."/>
            <person name="Debuchy R."/>
            <person name="Gladieux P."/>
            <person name="Thoren M.H."/>
            <person name="Johannesson H."/>
        </authorList>
    </citation>
    <scope>NUCLEOTIDE SEQUENCE</scope>
    <source>
        <strain evidence="1">SMH4607-1</strain>
    </source>
</reference>
<keyword evidence="2" id="KW-1185">Reference proteome</keyword>
<comment type="caution">
    <text evidence="1">The sequence shown here is derived from an EMBL/GenBank/DDBJ whole genome shotgun (WGS) entry which is preliminary data.</text>
</comment>
<dbReference type="PROSITE" id="PS51421">
    <property type="entry name" value="RAS"/>
    <property type="match status" value="1"/>
</dbReference>
<sequence length="195" mass="22310">MASITLLFPFTNQQSLTLQSAAQLIHDPLRLEDYDPAGPPEPRKIVIIDEELTLIDVSEVEPEEYNAIRDQLLRDGQGFLLVYSTKDRAILLRHQILVQQDPRGERQGLDPRWFSLAAHVAATSMRGRSVWVTAWNWQAHWGFSSSRTDARIPIFAQDRSYTRAVADVDAAFYEVVRDIKRFTPPSAARLNRLPR</sequence>
<dbReference type="AlphaFoldDB" id="A0AA40B0N9"/>
<proteinExistence type="predicted"/>
<name>A0AA40B0N9_9PEZI</name>
<organism evidence="1 2">
    <name type="scientific">Lasiosphaeris hirsuta</name>
    <dbReference type="NCBI Taxonomy" id="260670"/>
    <lineage>
        <taxon>Eukaryota</taxon>
        <taxon>Fungi</taxon>
        <taxon>Dikarya</taxon>
        <taxon>Ascomycota</taxon>
        <taxon>Pezizomycotina</taxon>
        <taxon>Sordariomycetes</taxon>
        <taxon>Sordariomycetidae</taxon>
        <taxon>Sordariales</taxon>
        <taxon>Lasiosphaeriaceae</taxon>
        <taxon>Lasiosphaeris</taxon>
    </lineage>
</organism>